<evidence type="ECO:0000256" key="1">
    <source>
        <dbReference type="ARBA" id="ARBA00022605"/>
    </source>
</evidence>
<evidence type="ECO:0000313" key="7">
    <source>
        <dbReference type="EMBL" id="TXG47007.1"/>
    </source>
</evidence>
<protein>
    <recommendedName>
        <fullName evidence="6">Prephenate dehydratase domain-containing protein</fullName>
    </recommendedName>
</protein>
<feature type="domain" description="Prephenate dehydratase" evidence="6">
    <location>
        <begin position="1"/>
        <end position="139"/>
    </location>
</feature>
<dbReference type="PROSITE" id="PS51171">
    <property type="entry name" value="PREPHENATE_DEHYDR_3"/>
    <property type="match status" value="1"/>
</dbReference>
<gene>
    <name evidence="7" type="ORF">EZV62_026301</name>
</gene>
<evidence type="ECO:0000256" key="4">
    <source>
        <dbReference type="ARBA" id="ARBA00023239"/>
    </source>
</evidence>
<reference evidence="8" key="1">
    <citation type="journal article" date="2019" name="Gigascience">
        <title>De novo genome assembly of the endangered Acer yangbiense, a plant species with extremely small populations endemic to Yunnan Province, China.</title>
        <authorList>
            <person name="Yang J."/>
            <person name="Wariss H.M."/>
            <person name="Tao L."/>
            <person name="Zhang R."/>
            <person name="Yun Q."/>
            <person name="Hollingsworth P."/>
            <person name="Dao Z."/>
            <person name="Luo G."/>
            <person name="Guo H."/>
            <person name="Ma Y."/>
            <person name="Sun W."/>
        </authorList>
    </citation>
    <scope>NUCLEOTIDE SEQUENCE [LARGE SCALE GENOMIC DNA]</scope>
    <source>
        <strain evidence="8">cv. Malutang</strain>
    </source>
</reference>
<dbReference type="GO" id="GO:0047769">
    <property type="term" value="F:arogenate dehydratase activity"/>
    <property type="evidence" value="ECO:0007669"/>
    <property type="project" value="TreeGrafter"/>
</dbReference>
<dbReference type="EMBL" id="VAHF01000013">
    <property type="protein sequence ID" value="TXG47007.1"/>
    <property type="molecule type" value="Genomic_DNA"/>
</dbReference>
<proteinExistence type="predicted"/>
<evidence type="ECO:0000256" key="2">
    <source>
        <dbReference type="ARBA" id="ARBA00023141"/>
    </source>
</evidence>
<keyword evidence="3" id="KW-0584">Phenylalanine biosynthesis</keyword>
<dbReference type="OrthoDB" id="1814331at2759"/>
<evidence type="ECO:0000259" key="6">
    <source>
        <dbReference type="PROSITE" id="PS51171"/>
    </source>
</evidence>
<dbReference type="Proteomes" id="UP000323000">
    <property type="component" value="Chromosome 13"/>
</dbReference>
<evidence type="ECO:0000256" key="3">
    <source>
        <dbReference type="ARBA" id="ARBA00023222"/>
    </source>
</evidence>
<comment type="pathway">
    <text evidence="5">Amino-acid biosynthesis.</text>
</comment>
<evidence type="ECO:0000313" key="8">
    <source>
        <dbReference type="Proteomes" id="UP000323000"/>
    </source>
</evidence>
<accession>A0A5C7GRD5</accession>
<dbReference type="Gene3D" id="3.40.190.10">
    <property type="entry name" value="Periplasmic binding protein-like II"/>
    <property type="match status" value="1"/>
</dbReference>
<dbReference type="SUPFAM" id="SSF53850">
    <property type="entry name" value="Periplasmic binding protein-like II"/>
    <property type="match status" value="1"/>
</dbReference>
<keyword evidence="4" id="KW-0456">Lyase</keyword>
<dbReference type="GO" id="GO:0009507">
    <property type="term" value="C:chloroplast"/>
    <property type="evidence" value="ECO:0007669"/>
    <property type="project" value="TreeGrafter"/>
</dbReference>
<organism evidence="7 8">
    <name type="scientific">Acer yangbiense</name>
    <dbReference type="NCBI Taxonomy" id="1000413"/>
    <lineage>
        <taxon>Eukaryota</taxon>
        <taxon>Viridiplantae</taxon>
        <taxon>Streptophyta</taxon>
        <taxon>Embryophyta</taxon>
        <taxon>Tracheophyta</taxon>
        <taxon>Spermatophyta</taxon>
        <taxon>Magnoliopsida</taxon>
        <taxon>eudicotyledons</taxon>
        <taxon>Gunneridae</taxon>
        <taxon>Pentapetalae</taxon>
        <taxon>rosids</taxon>
        <taxon>malvids</taxon>
        <taxon>Sapindales</taxon>
        <taxon>Sapindaceae</taxon>
        <taxon>Hippocastanoideae</taxon>
        <taxon>Acereae</taxon>
        <taxon>Acer</taxon>
    </lineage>
</organism>
<dbReference type="GO" id="GO:0004664">
    <property type="term" value="F:prephenate dehydratase activity"/>
    <property type="evidence" value="ECO:0007669"/>
    <property type="project" value="InterPro"/>
</dbReference>
<dbReference type="PANTHER" id="PTHR21022">
    <property type="entry name" value="PREPHENATE DEHYDRATASE P PROTEIN"/>
    <property type="match status" value="1"/>
</dbReference>
<name>A0A5C7GRD5_9ROSI</name>
<dbReference type="PANTHER" id="PTHR21022:SF20">
    <property type="entry name" value="AROGENATE DEHYDRATASE_PREPHENATE DEHYDRATASE 1, CHLOROPLASTIC"/>
    <property type="match status" value="1"/>
</dbReference>
<dbReference type="Pfam" id="PF00800">
    <property type="entry name" value="PDT"/>
    <property type="match status" value="1"/>
</dbReference>
<sequence length="139" mass="14632">MRTTEPSSSSSDGSKVGVAYQAVELWLVDKAVLDLFIYKCAIYALAQYEMTLSKMGIIRVGADDTAGADALAQCEMTLSKLGIIRVSADDTAGAAQMVASSGEIDTGAVASARTARIYGLDVLAEKIQGIMVNVEYVVI</sequence>
<keyword evidence="8" id="KW-1185">Reference proteome</keyword>
<keyword evidence="1" id="KW-0028">Amino-acid biosynthesis</keyword>
<dbReference type="GO" id="GO:0009094">
    <property type="term" value="P:L-phenylalanine biosynthetic process"/>
    <property type="evidence" value="ECO:0007669"/>
    <property type="project" value="UniProtKB-KW"/>
</dbReference>
<evidence type="ECO:0000256" key="5">
    <source>
        <dbReference type="ARBA" id="ARBA00029440"/>
    </source>
</evidence>
<dbReference type="InterPro" id="IPR001086">
    <property type="entry name" value="Preph_deHydtase"/>
</dbReference>
<keyword evidence="2" id="KW-0057">Aromatic amino acid biosynthesis</keyword>
<comment type="caution">
    <text evidence="7">The sequence shown here is derived from an EMBL/GenBank/DDBJ whole genome shotgun (WGS) entry which is preliminary data.</text>
</comment>
<dbReference type="AlphaFoldDB" id="A0A5C7GRD5"/>